<dbReference type="Proteomes" id="UP000009168">
    <property type="component" value="Unassembled WGS sequence"/>
</dbReference>
<keyword evidence="1" id="KW-0472">Membrane</keyword>
<protein>
    <submittedName>
        <fullName evidence="2">Transmembrane protein, putative</fullName>
    </submittedName>
</protein>
<gene>
    <name evidence="2" type="ORF">TTHERM_000931952</name>
</gene>
<dbReference type="EMBL" id="GG662564">
    <property type="protein sequence ID" value="EWS72863.1"/>
    <property type="molecule type" value="Genomic_DNA"/>
</dbReference>
<keyword evidence="3" id="KW-1185">Reference proteome</keyword>
<feature type="transmembrane region" description="Helical" evidence="1">
    <location>
        <begin position="106"/>
        <end position="128"/>
    </location>
</feature>
<evidence type="ECO:0000313" key="3">
    <source>
        <dbReference type="Proteomes" id="UP000009168"/>
    </source>
</evidence>
<dbReference type="RefSeq" id="XP_012654591.1">
    <property type="nucleotide sequence ID" value="XM_012799137.1"/>
</dbReference>
<name>W7X904_TETTS</name>
<keyword evidence="1 2" id="KW-0812">Transmembrane</keyword>
<evidence type="ECO:0000313" key="2">
    <source>
        <dbReference type="EMBL" id="EWS72863.1"/>
    </source>
</evidence>
<keyword evidence="1" id="KW-1133">Transmembrane helix</keyword>
<organism evidence="2 3">
    <name type="scientific">Tetrahymena thermophila (strain SB210)</name>
    <dbReference type="NCBI Taxonomy" id="312017"/>
    <lineage>
        <taxon>Eukaryota</taxon>
        <taxon>Sar</taxon>
        <taxon>Alveolata</taxon>
        <taxon>Ciliophora</taxon>
        <taxon>Intramacronucleata</taxon>
        <taxon>Oligohymenophorea</taxon>
        <taxon>Hymenostomatida</taxon>
        <taxon>Tetrahymenina</taxon>
        <taxon>Tetrahymenidae</taxon>
        <taxon>Tetrahymena</taxon>
    </lineage>
</organism>
<dbReference type="InParanoid" id="W7X904"/>
<sequence length="250" mass="30821">MKFLKSTRLMTKQFLFKRKQKYQMAQTINLNKIMMMKMMMQIFFKKMITQMKQSDKDIFRYIYIHTQIHKKQIEFSITKQQSFKTKINITQTYIKYNLYNYYFQVVYLYSILSLFQYYKQYFIIILLCKINKQMTKIHLQKLLQLFSNQIYFQCILYNKLIQAYFDFNFLTIQIQKYCITYQIGHQIFWAYGYNGHFQFIKIKNQVKSLITIKTNKICQMQINVSEQINQTDYFIFILINVIEQQGNFMN</sequence>
<evidence type="ECO:0000256" key="1">
    <source>
        <dbReference type="SAM" id="Phobius"/>
    </source>
</evidence>
<proteinExistence type="predicted"/>
<dbReference type="AlphaFoldDB" id="W7X904"/>
<dbReference type="KEGG" id="tet:TTHERM_000931952"/>
<dbReference type="GeneID" id="24441126"/>
<accession>W7X904</accession>
<reference evidence="3" key="1">
    <citation type="journal article" date="2006" name="PLoS Biol.">
        <title>Macronuclear genome sequence of the ciliate Tetrahymena thermophila, a model eukaryote.</title>
        <authorList>
            <person name="Eisen J.A."/>
            <person name="Coyne R.S."/>
            <person name="Wu M."/>
            <person name="Wu D."/>
            <person name="Thiagarajan M."/>
            <person name="Wortman J.R."/>
            <person name="Badger J.H."/>
            <person name="Ren Q."/>
            <person name="Amedeo P."/>
            <person name="Jones K.M."/>
            <person name="Tallon L.J."/>
            <person name="Delcher A.L."/>
            <person name="Salzberg S.L."/>
            <person name="Silva J.C."/>
            <person name="Haas B.J."/>
            <person name="Majoros W.H."/>
            <person name="Farzad M."/>
            <person name="Carlton J.M."/>
            <person name="Smith R.K. Jr."/>
            <person name="Garg J."/>
            <person name="Pearlman R.E."/>
            <person name="Karrer K.M."/>
            <person name="Sun L."/>
            <person name="Manning G."/>
            <person name="Elde N.C."/>
            <person name="Turkewitz A.P."/>
            <person name="Asai D.J."/>
            <person name="Wilkes D.E."/>
            <person name="Wang Y."/>
            <person name="Cai H."/>
            <person name="Collins K."/>
            <person name="Stewart B.A."/>
            <person name="Lee S.R."/>
            <person name="Wilamowska K."/>
            <person name="Weinberg Z."/>
            <person name="Ruzzo W.L."/>
            <person name="Wloga D."/>
            <person name="Gaertig J."/>
            <person name="Frankel J."/>
            <person name="Tsao C.-C."/>
            <person name="Gorovsky M.A."/>
            <person name="Keeling P.J."/>
            <person name="Waller R.F."/>
            <person name="Patron N.J."/>
            <person name="Cherry J.M."/>
            <person name="Stover N.A."/>
            <person name="Krieger C.J."/>
            <person name="del Toro C."/>
            <person name="Ryder H.F."/>
            <person name="Williamson S.C."/>
            <person name="Barbeau R.A."/>
            <person name="Hamilton E.P."/>
            <person name="Orias E."/>
        </authorList>
    </citation>
    <scope>NUCLEOTIDE SEQUENCE [LARGE SCALE GENOMIC DNA]</scope>
    <source>
        <strain evidence="3">SB210</strain>
    </source>
</reference>